<evidence type="ECO:0000313" key="1">
    <source>
        <dbReference type="EMBL" id="QKH85035.1"/>
    </source>
</evidence>
<dbReference type="Pfam" id="PF00535">
    <property type="entry name" value="Glycos_transf_2"/>
    <property type="match status" value="1"/>
</dbReference>
<dbReference type="RefSeq" id="WP_005804392.1">
    <property type="nucleotide sequence ID" value="NZ_CP036550.1"/>
</dbReference>
<dbReference type="InterPro" id="IPR029044">
    <property type="entry name" value="Nucleotide-diphossugar_trans"/>
</dbReference>
<dbReference type="GO" id="GO:0016758">
    <property type="term" value="F:hexosyltransferase activity"/>
    <property type="evidence" value="ECO:0007669"/>
    <property type="project" value="UniProtKB-ARBA"/>
</dbReference>
<sequence length="331" mass="39863">MNKVPLVSVVCTTYNHEKYIRQTLDGFIIQKTSFPIEIIVHDDASTDSTALIIKEYEKQYPNLFHNIYRLENWYSQKKNIWKYLFQEVARGKYIALCEGDDYWIDPLKLQRQVDFLEAHEDYGLVHTNFCFYSDDTGRVLHNGSKRYNIKNGYIFKELFSGCWIKTLTVCFRKVLVNELPVLTTDCFQGDLFYFYEISLKSKVYFDNYESGVYRVLKESASHNVNYDKMLSFFRSLQRLDYYYADKYNLCGIDRYKLDKKWFIWDLKYFLRIADYDHFCSLTNVHFLSFNRKELGLYICFLFCQIKVFFYAFSLLLRIKCRIFRILKKGII</sequence>
<accession>A0A5C6HA92</accession>
<proteinExistence type="predicted"/>
<evidence type="ECO:0000313" key="2">
    <source>
        <dbReference type="Proteomes" id="UP000501467"/>
    </source>
</evidence>
<dbReference type="InterPro" id="IPR001173">
    <property type="entry name" value="Glyco_trans_2-like"/>
</dbReference>
<dbReference type="EMBL" id="CP054003">
    <property type="protein sequence ID" value="QKH85035.1"/>
    <property type="molecule type" value="Genomic_DNA"/>
</dbReference>
<name>A0A5C6HA92_BACFG</name>
<dbReference type="PANTHER" id="PTHR22916:SF3">
    <property type="entry name" value="UDP-GLCNAC:BETAGAL BETA-1,3-N-ACETYLGLUCOSAMINYLTRANSFERASE-LIKE PROTEIN 1"/>
    <property type="match status" value="1"/>
</dbReference>
<reference evidence="1 2" key="1">
    <citation type="submission" date="2020-05" db="EMBL/GenBank/DDBJ databases">
        <title>FDA dAtabase for Regulatory Grade micrObial Sequences (FDA-ARGOS): Supporting development and validation of Infectious Disease Dx tests.</title>
        <authorList>
            <person name="Bojja K."/>
            <person name="Kessler A."/>
            <person name="Tallon L."/>
            <person name="Sadzewicz L."/>
            <person name="Zhao X."/>
            <person name="Vavikolanu K."/>
            <person name="Mehta A."/>
            <person name="Aluvathingal J."/>
            <person name="Nadendla S."/>
            <person name="Myers T."/>
            <person name="Yan Y."/>
            <person name="Sichtig H."/>
        </authorList>
    </citation>
    <scope>NUCLEOTIDE SEQUENCE [LARGE SCALE GENOMIC DNA]</scope>
    <source>
        <strain evidence="1 2">FDAARGOS_763</strain>
    </source>
</reference>
<gene>
    <name evidence="1" type="ORF">FOC69_11905</name>
</gene>
<organism evidence="1 2">
    <name type="scientific">Bacteroides fragilis</name>
    <dbReference type="NCBI Taxonomy" id="817"/>
    <lineage>
        <taxon>Bacteria</taxon>
        <taxon>Pseudomonadati</taxon>
        <taxon>Bacteroidota</taxon>
        <taxon>Bacteroidia</taxon>
        <taxon>Bacteroidales</taxon>
        <taxon>Bacteroidaceae</taxon>
        <taxon>Bacteroides</taxon>
    </lineage>
</organism>
<dbReference type="SUPFAM" id="SSF53448">
    <property type="entry name" value="Nucleotide-diphospho-sugar transferases"/>
    <property type="match status" value="1"/>
</dbReference>
<dbReference type="AlphaFoldDB" id="A0A5C6HA92"/>
<dbReference type="Gene3D" id="3.90.550.10">
    <property type="entry name" value="Spore Coat Polysaccharide Biosynthesis Protein SpsA, Chain A"/>
    <property type="match status" value="1"/>
</dbReference>
<dbReference type="Proteomes" id="UP000501467">
    <property type="component" value="Chromosome"/>
</dbReference>
<protein>
    <submittedName>
        <fullName evidence="1">Glycosyltransferase</fullName>
    </submittedName>
</protein>
<dbReference type="PANTHER" id="PTHR22916">
    <property type="entry name" value="GLYCOSYLTRANSFERASE"/>
    <property type="match status" value="1"/>
</dbReference>